<evidence type="ECO:0000256" key="4">
    <source>
        <dbReference type="ARBA" id="ARBA00022692"/>
    </source>
</evidence>
<dbReference type="EMBL" id="JACHFH010000029">
    <property type="protein sequence ID" value="MBB5336955.1"/>
    <property type="molecule type" value="Genomic_DNA"/>
</dbReference>
<dbReference type="CDD" id="cd10322">
    <property type="entry name" value="SLC5sbd"/>
    <property type="match status" value="1"/>
</dbReference>
<comment type="similarity">
    <text evidence="2 7">Belongs to the sodium:solute symporter (SSF) (TC 2.A.21) family.</text>
</comment>
<sequence length="478" mass="51533">MAIHQFSTESTMFILAVVVLYIILTSWLSVKLRSKTSEQFMNAAKAMPAVIVGFLLMTEFIGAKSTVGTAESAFEYGMAAAWSVLAAAVGYLLYGLFFVKRLYKSGEFTISGAIAQKFGRSTKMIVSIIMIAALLLVNVGNYISGAAALTRVMNINIPLAMLIIAIVSTFYYVLGGMKGVAYVTIIHAALKYIGVIIILAVALSLSGGITPVINSLPDYYFTFDGHIGGATIFAWVIATSGSIFSTQFVMQAISSTKSAKDAQKACFIAVGLCLPLGLILAAIGVIAHFLHPQMRALFALPVFIQQMGPILAAIVTTSIVAAVFVSVSTVALGIASLVVEDFYVPKFNPEPQKKLKMTRIISIIIGFLPLLFVFGVPEILKLSFFTRALRLTIAVVAVLGFYLPFFKSTCAANIGLVVAAVGTAVWYLLNNPFGIDNIYIALIVPAVVMTIERVMSKLFTNKDNQEETIVQHNKEILH</sequence>
<keyword evidence="6 8" id="KW-0472">Membrane</keyword>
<feature type="transmembrane region" description="Helical" evidence="8">
    <location>
        <begin position="12"/>
        <end position="30"/>
    </location>
</feature>
<feature type="transmembrane region" description="Helical" evidence="8">
    <location>
        <begin position="124"/>
        <end position="143"/>
    </location>
</feature>
<feature type="transmembrane region" description="Helical" evidence="8">
    <location>
        <begin position="435"/>
        <end position="455"/>
    </location>
</feature>
<dbReference type="Gene3D" id="1.20.1730.10">
    <property type="entry name" value="Sodium/glucose cotransporter"/>
    <property type="match status" value="1"/>
</dbReference>
<feature type="transmembrane region" description="Helical" evidence="8">
    <location>
        <begin position="265"/>
        <end position="290"/>
    </location>
</feature>
<keyword evidence="10" id="KW-1185">Reference proteome</keyword>
<dbReference type="RefSeq" id="WP_183862366.1">
    <property type="nucleotide sequence ID" value="NZ_JACHFH010000029.1"/>
</dbReference>
<comment type="subcellular location">
    <subcellularLocation>
        <location evidence="1">Membrane</location>
        <topology evidence="1">Multi-pass membrane protein</topology>
    </subcellularLocation>
</comment>
<evidence type="ECO:0000256" key="8">
    <source>
        <dbReference type="SAM" id="Phobius"/>
    </source>
</evidence>
<accession>A0A840UX37</accession>
<keyword evidence="4 8" id="KW-0812">Transmembrane</keyword>
<evidence type="ECO:0000256" key="7">
    <source>
        <dbReference type="RuleBase" id="RU362091"/>
    </source>
</evidence>
<feature type="transmembrane region" description="Helical" evidence="8">
    <location>
        <begin position="42"/>
        <end position="61"/>
    </location>
</feature>
<dbReference type="InterPro" id="IPR050277">
    <property type="entry name" value="Sodium:Solute_Symporter"/>
</dbReference>
<evidence type="ECO:0000313" key="10">
    <source>
        <dbReference type="Proteomes" id="UP000559117"/>
    </source>
</evidence>
<feature type="transmembrane region" description="Helical" evidence="8">
    <location>
        <begin position="360"/>
        <end position="376"/>
    </location>
</feature>
<dbReference type="Pfam" id="PF00474">
    <property type="entry name" value="SSF"/>
    <property type="match status" value="1"/>
</dbReference>
<feature type="transmembrane region" description="Helical" evidence="8">
    <location>
        <begin position="410"/>
        <end position="429"/>
    </location>
</feature>
<feature type="transmembrane region" description="Helical" evidence="8">
    <location>
        <begin position="310"/>
        <end position="339"/>
    </location>
</feature>
<feature type="transmembrane region" description="Helical" evidence="8">
    <location>
        <begin position="81"/>
        <end position="103"/>
    </location>
</feature>
<evidence type="ECO:0000256" key="2">
    <source>
        <dbReference type="ARBA" id="ARBA00006434"/>
    </source>
</evidence>
<evidence type="ECO:0000256" key="6">
    <source>
        <dbReference type="ARBA" id="ARBA00023136"/>
    </source>
</evidence>
<dbReference type="InterPro" id="IPR001734">
    <property type="entry name" value="Na/solute_symporter"/>
</dbReference>
<evidence type="ECO:0000256" key="3">
    <source>
        <dbReference type="ARBA" id="ARBA00022448"/>
    </source>
</evidence>
<dbReference type="PANTHER" id="PTHR48086">
    <property type="entry name" value="SODIUM/PROLINE SYMPORTER-RELATED"/>
    <property type="match status" value="1"/>
</dbReference>
<dbReference type="AlphaFoldDB" id="A0A840UX37"/>
<feature type="transmembrane region" description="Helical" evidence="8">
    <location>
        <begin position="382"/>
        <end position="403"/>
    </location>
</feature>
<evidence type="ECO:0000256" key="1">
    <source>
        <dbReference type="ARBA" id="ARBA00004141"/>
    </source>
</evidence>
<evidence type="ECO:0000256" key="5">
    <source>
        <dbReference type="ARBA" id="ARBA00022989"/>
    </source>
</evidence>
<dbReference type="PROSITE" id="PS50283">
    <property type="entry name" value="NA_SOLUT_SYMP_3"/>
    <property type="match status" value="1"/>
</dbReference>
<keyword evidence="3" id="KW-0813">Transport</keyword>
<dbReference type="Proteomes" id="UP000559117">
    <property type="component" value="Unassembled WGS sequence"/>
</dbReference>
<dbReference type="GO" id="GO:0022857">
    <property type="term" value="F:transmembrane transporter activity"/>
    <property type="evidence" value="ECO:0007669"/>
    <property type="project" value="InterPro"/>
</dbReference>
<feature type="transmembrane region" description="Helical" evidence="8">
    <location>
        <begin position="181"/>
        <end position="205"/>
    </location>
</feature>
<keyword evidence="5 8" id="KW-1133">Transmembrane helix</keyword>
<reference evidence="9 10" key="1">
    <citation type="submission" date="2020-08" db="EMBL/GenBank/DDBJ databases">
        <title>Genomic Encyclopedia of Type Strains, Phase IV (KMG-IV): sequencing the most valuable type-strain genomes for metagenomic binning, comparative biology and taxonomic classification.</title>
        <authorList>
            <person name="Goeker M."/>
        </authorList>
    </citation>
    <scope>NUCLEOTIDE SEQUENCE [LARGE SCALE GENOMIC DNA]</scope>
    <source>
        <strain evidence="9 10">DSM 24661</strain>
    </source>
</reference>
<evidence type="ECO:0000313" key="9">
    <source>
        <dbReference type="EMBL" id="MBB5336955.1"/>
    </source>
</evidence>
<organism evidence="9 10">
    <name type="scientific">Pectinatus brassicae</name>
    <dbReference type="NCBI Taxonomy" id="862415"/>
    <lineage>
        <taxon>Bacteria</taxon>
        <taxon>Bacillati</taxon>
        <taxon>Bacillota</taxon>
        <taxon>Negativicutes</taxon>
        <taxon>Selenomonadales</taxon>
        <taxon>Selenomonadaceae</taxon>
        <taxon>Pectinatus</taxon>
    </lineage>
</organism>
<gene>
    <name evidence="9" type="ORF">HNR32_002110</name>
</gene>
<dbReference type="PANTHER" id="PTHR48086:SF7">
    <property type="entry name" value="SODIUM-SOLUTE SYMPORTER-RELATED"/>
    <property type="match status" value="1"/>
</dbReference>
<comment type="caution">
    <text evidence="9">The sequence shown here is derived from an EMBL/GenBank/DDBJ whole genome shotgun (WGS) entry which is preliminary data.</text>
</comment>
<dbReference type="InterPro" id="IPR038377">
    <property type="entry name" value="Na/Glc_symporter_sf"/>
</dbReference>
<protein>
    <submittedName>
        <fullName evidence="9">SSS family solute:Na+ symporter</fullName>
    </submittedName>
</protein>
<name>A0A840UX37_9FIRM</name>
<feature type="transmembrane region" description="Helical" evidence="8">
    <location>
        <begin position="155"/>
        <end position="174"/>
    </location>
</feature>
<proteinExistence type="inferred from homology"/>
<feature type="transmembrane region" description="Helical" evidence="8">
    <location>
        <begin position="225"/>
        <end position="244"/>
    </location>
</feature>
<dbReference type="GO" id="GO:0005886">
    <property type="term" value="C:plasma membrane"/>
    <property type="evidence" value="ECO:0007669"/>
    <property type="project" value="TreeGrafter"/>
</dbReference>